<dbReference type="AlphaFoldDB" id="A0A2P1PLW2"/>
<keyword evidence="2" id="KW-1185">Reference proteome</keyword>
<organism evidence="1 2">
    <name type="scientific">Ahniella affigens</name>
    <dbReference type="NCBI Taxonomy" id="2021234"/>
    <lineage>
        <taxon>Bacteria</taxon>
        <taxon>Pseudomonadati</taxon>
        <taxon>Pseudomonadota</taxon>
        <taxon>Gammaproteobacteria</taxon>
        <taxon>Lysobacterales</taxon>
        <taxon>Rhodanobacteraceae</taxon>
        <taxon>Ahniella</taxon>
    </lineage>
</organism>
<accession>A0A2P1PLW2</accession>
<dbReference type="Proteomes" id="UP000241074">
    <property type="component" value="Chromosome"/>
</dbReference>
<dbReference type="Gene3D" id="3.80.10.10">
    <property type="entry name" value="Ribonuclease Inhibitor"/>
    <property type="match status" value="1"/>
</dbReference>
<gene>
    <name evidence="1" type="ORF">C7S18_00785</name>
</gene>
<name>A0A2P1PLW2_9GAMM</name>
<dbReference type="InterPro" id="IPR032675">
    <property type="entry name" value="LRR_dom_sf"/>
</dbReference>
<sequence>MWKALGIIGLLLALGLGLLILLALNAEPVPPYAEQVKTLPAAEQASLQQLAADLGMAPDGFRALGGYYEGLLDVPANERAVFIDQGHVRALRVAAWPKGTPPDLSALTALQVLWLDRGKMTSLPDLSGLGQLVELELREQPLAELAAGRLPGSLTRLGLRQTPVTDLRALASLNHLNVLDASGTKVTDFSALVPLALDRLDLHDTLIARMPDALPVKQHGDWSVNLDNTPVLNPPGHQWQSPGGYSFTGVALGAETKRGMIGNGVVAVEGTGAEITAMRPVMLPTSNDRGGVYDVQIEASIESGRARIWLNRPLGYFPAISPWFSEVDIDGFGFLQRPGYVYADLEPGKTAVLIGQLSLPGPIEHYDLEFKVEPLGGTPATGLRYKVTKAPKTGP</sequence>
<evidence type="ECO:0008006" key="3">
    <source>
        <dbReference type="Google" id="ProtNLM"/>
    </source>
</evidence>
<dbReference type="OrthoDB" id="498873at2"/>
<protein>
    <recommendedName>
        <fullName evidence="3">Leucine-rich repeat domain-containing protein</fullName>
    </recommendedName>
</protein>
<reference evidence="1 2" key="2">
    <citation type="submission" date="2018-03" db="EMBL/GenBank/DDBJ databases">
        <authorList>
            <person name="Keele B.F."/>
        </authorList>
    </citation>
    <scope>NUCLEOTIDE SEQUENCE [LARGE SCALE GENOMIC DNA]</scope>
    <source>
        <strain evidence="1 2">D13</strain>
    </source>
</reference>
<reference evidence="1 2" key="1">
    <citation type="submission" date="2018-03" db="EMBL/GenBank/DDBJ databases">
        <title>Ahniella affigens gen. nov., sp. nov., a gammaproteobacterium isolated from sandy soil near a stream.</title>
        <authorList>
            <person name="Ko Y."/>
            <person name="Kim J.-H."/>
        </authorList>
    </citation>
    <scope>NUCLEOTIDE SEQUENCE [LARGE SCALE GENOMIC DNA]</scope>
    <source>
        <strain evidence="1 2">D13</strain>
    </source>
</reference>
<evidence type="ECO:0000313" key="1">
    <source>
        <dbReference type="EMBL" id="AVP95823.1"/>
    </source>
</evidence>
<proteinExistence type="predicted"/>
<dbReference type="SUPFAM" id="SSF52058">
    <property type="entry name" value="L domain-like"/>
    <property type="match status" value="1"/>
</dbReference>
<evidence type="ECO:0000313" key="2">
    <source>
        <dbReference type="Proteomes" id="UP000241074"/>
    </source>
</evidence>
<dbReference type="RefSeq" id="WP_106889752.1">
    <property type="nucleotide sequence ID" value="NZ_CP027860.1"/>
</dbReference>
<dbReference type="KEGG" id="xba:C7S18_00785"/>
<dbReference type="EMBL" id="CP027860">
    <property type="protein sequence ID" value="AVP95823.1"/>
    <property type="molecule type" value="Genomic_DNA"/>
</dbReference>